<evidence type="ECO:0000256" key="6">
    <source>
        <dbReference type="ARBA" id="ARBA00022801"/>
    </source>
</evidence>
<dbReference type="InterPro" id="IPR005273">
    <property type="entry name" value="Ura-DNA_glyco_family4"/>
</dbReference>
<comment type="caution">
    <text evidence="11">The sequence shown here is derived from an EMBL/GenBank/DDBJ whole genome shotgun (WGS) entry which is preliminary data.</text>
</comment>
<dbReference type="SMART" id="SM00987">
    <property type="entry name" value="UreE_C"/>
    <property type="match status" value="1"/>
</dbReference>
<dbReference type="STRING" id="1631356.VV01_18530"/>
<keyword evidence="6" id="KW-0378">Hydrolase</keyword>
<reference evidence="12" key="1">
    <citation type="submission" date="2015-03" db="EMBL/GenBank/DDBJ databases">
        <title>Luteipulveratus halotolerans sp. nov., a novel actinobacterium (Dermacoccaceae) from Sarawak, Malaysia.</title>
        <authorList>
            <person name="Juboi H."/>
            <person name="Basik A."/>
            <person name="Shamsul S.S."/>
            <person name="Arnold P."/>
            <person name="Schmitt E.K."/>
            <person name="Sanglier J.-J."/>
            <person name="Yeo T."/>
        </authorList>
    </citation>
    <scope>NUCLEOTIDE SEQUENCE [LARGE SCALE GENOMIC DNA]</scope>
    <source>
        <strain evidence="12">C296001</strain>
    </source>
</reference>
<sequence length="219" mass="23986">MRSHTDSPGAQQWVPDRPTHAGLRRAAQQCRGCDLYEDATQAVMGDGPVPAPVMLIGEQPGDQEDRQGHPFVGPAGRLLDEALERADIEPGSVYRTNVVKHFRFTMPTPGTRRLHRSPAGWQVSACLPWLQTEIDLVRPEAVVVLGATAGKAVYGSRFTVAAARGRTLEWPDEPRVAYPPARVHVTVHPSAVLRSRDRDADLRAFVADLVRVREGLGHG</sequence>
<dbReference type="RefSeq" id="WP_050671179.1">
    <property type="nucleotide sequence ID" value="NZ_LAIR01000002.1"/>
</dbReference>
<dbReference type="InterPro" id="IPR036895">
    <property type="entry name" value="Uracil-DNA_glycosylase-like_sf"/>
</dbReference>
<organism evidence="11 12">
    <name type="scientific">Luteipulveratus halotolerans</name>
    <dbReference type="NCBI Taxonomy" id="1631356"/>
    <lineage>
        <taxon>Bacteria</taxon>
        <taxon>Bacillati</taxon>
        <taxon>Actinomycetota</taxon>
        <taxon>Actinomycetes</taxon>
        <taxon>Micrococcales</taxon>
        <taxon>Dermacoccaceae</taxon>
        <taxon>Luteipulveratus</taxon>
    </lineage>
</organism>
<dbReference type="Pfam" id="PF03167">
    <property type="entry name" value="UDG"/>
    <property type="match status" value="1"/>
</dbReference>
<dbReference type="PANTHER" id="PTHR33693">
    <property type="entry name" value="TYPE-5 URACIL-DNA GLYCOSYLASE"/>
    <property type="match status" value="1"/>
</dbReference>
<dbReference type="NCBIfam" id="TIGR03914">
    <property type="entry name" value="UDG_fam_dom"/>
    <property type="match status" value="1"/>
</dbReference>
<feature type="domain" description="Uracil-DNA glycosylase-like" evidence="10">
    <location>
        <begin position="44"/>
        <end position="210"/>
    </location>
</feature>
<dbReference type="SUPFAM" id="SSF52141">
    <property type="entry name" value="Uracil-DNA glycosylase-like"/>
    <property type="match status" value="1"/>
</dbReference>
<keyword evidence="4" id="KW-0479">Metal-binding</keyword>
<dbReference type="OrthoDB" id="5290748at2"/>
<evidence type="ECO:0000256" key="3">
    <source>
        <dbReference type="ARBA" id="ARBA00022485"/>
    </source>
</evidence>
<dbReference type="GO" id="GO:0051539">
    <property type="term" value="F:4 iron, 4 sulfur cluster binding"/>
    <property type="evidence" value="ECO:0007669"/>
    <property type="project" value="UniProtKB-KW"/>
</dbReference>
<keyword evidence="5" id="KW-0227">DNA damage</keyword>
<evidence type="ECO:0000256" key="9">
    <source>
        <dbReference type="ARBA" id="ARBA00023204"/>
    </source>
</evidence>
<name>A0A0L6CLQ4_9MICO</name>
<accession>A0A0L6CLQ4</accession>
<protein>
    <recommendedName>
        <fullName evidence="2">Type-4 uracil-DNA glycosylase</fullName>
    </recommendedName>
</protein>
<dbReference type="Gene3D" id="3.40.470.10">
    <property type="entry name" value="Uracil-DNA glycosylase-like domain"/>
    <property type="match status" value="1"/>
</dbReference>
<dbReference type="GO" id="GO:0097506">
    <property type="term" value="F:deaminated base DNA N-glycosylase activity"/>
    <property type="evidence" value="ECO:0007669"/>
    <property type="project" value="UniProtKB-ARBA"/>
</dbReference>
<dbReference type="AlphaFoldDB" id="A0A0L6CLQ4"/>
<keyword evidence="3" id="KW-0004">4Fe-4S</keyword>
<keyword evidence="9" id="KW-0234">DNA repair</keyword>
<evidence type="ECO:0000313" key="12">
    <source>
        <dbReference type="Proteomes" id="UP000037397"/>
    </source>
</evidence>
<keyword evidence="7" id="KW-0408">Iron</keyword>
<dbReference type="SMART" id="SM00986">
    <property type="entry name" value="UDG"/>
    <property type="match status" value="1"/>
</dbReference>
<gene>
    <name evidence="11" type="ORF">VV01_18530</name>
</gene>
<proteinExistence type="inferred from homology"/>
<dbReference type="GO" id="GO:0046872">
    <property type="term" value="F:metal ion binding"/>
    <property type="evidence" value="ECO:0007669"/>
    <property type="project" value="UniProtKB-KW"/>
</dbReference>
<evidence type="ECO:0000259" key="10">
    <source>
        <dbReference type="SMART" id="SM00986"/>
    </source>
</evidence>
<evidence type="ECO:0000313" key="11">
    <source>
        <dbReference type="EMBL" id="KNX38687.1"/>
    </source>
</evidence>
<dbReference type="CDD" id="cd10030">
    <property type="entry name" value="UDG-F4_TTUDGA_SPO1dp_like"/>
    <property type="match status" value="1"/>
</dbReference>
<dbReference type="PANTHER" id="PTHR33693:SF9">
    <property type="entry name" value="TYPE-4 URACIL-DNA GLYCOSYLASE"/>
    <property type="match status" value="1"/>
</dbReference>
<dbReference type="GO" id="GO:0006281">
    <property type="term" value="P:DNA repair"/>
    <property type="evidence" value="ECO:0007669"/>
    <property type="project" value="UniProtKB-KW"/>
</dbReference>
<dbReference type="NCBIfam" id="TIGR00758">
    <property type="entry name" value="UDG_fam4"/>
    <property type="match status" value="1"/>
</dbReference>
<keyword evidence="12" id="KW-1185">Reference proteome</keyword>
<dbReference type="EMBL" id="LAIR01000002">
    <property type="protein sequence ID" value="KNX38687.1"/>
    <property type="molecule type" value="Genomic_DNA"/>
</dbReference>
<keyword evidence="8" id="KW-0411">Iron-sulfur</keyword>
<dbReference type="InterPro" id="IPR005122">
    <property type="entry name" value="Uracil-DNA_glycosylase-like"/>
</dbReference>
<dbReference type="Proteomes" id="UP000037397">
    <property type="component" value="Unassembled WGS sequence"/>
</dbReference>
<dbReference type="InterPro" id="IPR051536">
    <property type="entry name" value="UDG_Type-4/5"/>
</dbReference>
<evidence type="ECO:0000256" key="8">
    <source>
        <dbReference type="ARBA" id="ARBA00023014"/>
    </source>
</evidence>
<evidence type="ECO:0000256" key="1">
    <source>
        <dbReference type="ARBA" id="ARBA00006521"/>
    </source>
</evidence>
<evidence type="ECO:0000256" key="2">
    <source>
        <dbReference type="ARBA" id="ARBA00019403"/>
    </source>
</evidence>
<evidence type="ECO:0000256" key="5">
    <source>
        <dbReference type="ARBA" id="ARBA00022763"/>
    </source>
</evidence>
<dbReference type="PATRIC" id="fig|1631356.3.peg.3700"/>
<comment type="similarity">
    <text evidence="1">Belongs to the uracil-DNA glycosylase (UDG) superfamily. Type 4 (UDGa) family.</text>
</comment>
<evidence type="ECO:0000256" key="4">
    <source>
        <dbReference type="ARBA" id="ARBA00022723"/>
    </source>
</evidence>
<evidence type="ECO:0000256" key="7">
    <source>
        <dbReference type="ARBA" id="ARBA00023004"/>
    </source>
</evidence>